<evidence type="ECO:0000256" key="4">
    <source>
        <dbReference type="ARBA" id="ARBA00022692"/>
    </source>
</evidence>
<evidence type="ECO:0000259" key="13">
    <source>
        <dbReference type="PROSITE" id="PS50885"/>
    </source>
</evidence>
<dbReference type="Gene3D" id="1.10.287.950">
    <property type="entry name" value="Methyl-accepting chemotaxis protein"/>
    <property type="match status" value="1"/>
</dbReference>
<evidence type="ECO:0000313" key="15">
    <source>
        <dbReference type="Proteomes" id="UP000474778"/>
    </source>
</evidence>
<proteinExistence type="inferred from homology"/>
<keyword evidence="15" id="KW-1185">Reference proteome</keyword>
<evidence type="ECO:0000256" key="10">
    <source>
        <dbReference type="SAM" id="Phobius"/>
    </source>
</evidence>
<dbReference type="Pfam" id="PF00015">
    <property type="entry name" value="MCPsignal"/>
    <property type="match status" value="1"/>
</dbReference>
<dbReference type="GO" id="GO:0006935">
    <property type="term" value="P:chemotaxis"/>
    <property type="evidence" value="ECO:0007669"/>
    <property type="project" value="InterPro"/>
</dbReference>
<keyword evidence="6 10" id="KW-0472">Membrane</keyword>
<keyword evidence="4 10" id="KW-0812">Transmembrane</keyword>
<dbReference type="PROSITE" id="PS50111">
    <property type="entry name" value="CHEMOTAXIS_TRANSDUC_2"/>
    <property type="match status" value="1"/>
</dbReference>
<keyword evidence="7 9" id="KW-0807">Transducer</keyword>
<dbReference type="Gene3D" id="3.30.450.20">
    <property type="entry name" value="PAS domain"/>
    <property type="match status" value="1"/>
</dbReference>
<gene>
    <name evidence="14" type="ORF">GNT65_18490</name>
</gene>
<dbReference type="PROSITE" id="PS50192">
    <property type="entry name" value="T_SNARE"/>
    <property type="match status" value="1"/>
</dbReference>
<dbReference type="InterPro" id="IPR004090">
    <property type="entry name" value="Chemotax_Me-accpt_rcpt"/>
</dbReference>
<evidence type="ECO:0000259" key="11">
    <source>
        <dbReference type="PROSITE" id="PS50111"/>
    </source>
</evidence>
<accession>A0A6L7I2Y6</accession>
<reference evidence="14 15" key="1">
    <citation type="submission" date="2019-12" db="EMBL/GenBank/DDBJ databases">
        <title>Shewanella insulae sp. nov., isolated from a tidal flat.</title>
        <authorList>
            <person name="Yoon J.-H."/>
        </authorList>
    </citation>
    <scope>NUCLEOTIDE SEQUENCE [LARGE SCALE GENOMIC DNA]</scope>
    <source>
        <strain evidence="14 15">JBTF-M18</strain>
    </source>
</reference>
<dbReference type="GO" id="GO:0007165">
    <property type="term" value="P:signal transduction"/>
    <property type="evidence" value="ECO:0007669"/>
    <property type="project" value="UniProtKB-KW"/>
</dbReference>
<evidence type="ECO:0000256" key="2">
    <source>
        <dbReference type="ARBA" id="ARBA00022475"/>
    </source>
</evidence>
<dbReference type="CDD" id="cd11386">
    <property type="entry name" value="MCP_signal"/>
    <property type="match status" value="1"/>
</dbReference>
<dbReference type="SUPFAM" id="SSF58104">
    <property type="entry name" value="Methyl-accepting chemotaxis protein (MCP) signaling domain"/>
    <property type="match status" value="1"/>
</dbReference>
<keyword evidence="2" id="KW-1003">Cell membrane</keyword>
<evidence type="ECO:0000256" key="9">
    <source>
        <dbReference type="PROSITE-ProRule" id="PRU00284"/>
    </source>
</evidence>
<dbReference type="AlphaFoldDB" id="A0A6L7I2Y6"/>
<dbReference type="PRINTS" id="PR00260">
    <property type="entry name" value="CHEMTRNSDUCR"/>
</dbReference>
<feature type="transmembrane region" description="Helical" evidence="10">
    <location>
        <begin position="200"/>
        <end position="222"/>
    </location>
</feature>
<comment type="subcellular location">
    <subcellularLocation>
        <location evidence="1">Cell inner membrane</location>
        <topology evidence="1">Multi-pass membrane protein</topology>
    </subcellularLocation>
</comment>
<dbReference type="Pfam" id="PF00672">
    <property type="entry name" value="HAMP"/>
    <property type="match status" value="1"/>
</dbReference>
<dbReference type="GO" id="GO:0005886">
    <property type="term" value="C:plasma membrane"/>
    <property type="evidence" value="ECO:0007669"/>
    <property type="project" value="UniProtKB-SubCell"/>
</dbReference>
<dbReference type="SMART" id="SM01049">
    <property type="entry name" value="Cache_2"/>
    <property type="match status" value="1"/>
</dbReference>
<dbReference type="PANTHER" id="PTHR32089">
    <property type="entry name" value="METHYL-ACCEPTING CHEMOTAXIS PROTEIN MCPB"/>
    <property type="match status" value="1"/>
</dbReference>
<feature type="domain" description="Methyl-accepting transducer" evidence="11">
    <location>
        <begin position="282"/>
        <end position="518"/>
    </location>
</feature>
<comment type="caution">
    <text evidence="14">The sequence shown here is derived from an EMBL/GenBank/DDBJ whole genome shotgun (WGS) entry which is preliminary data.</text>
</comment>
<evidence type="ECO:0000256" key="7">
    <source>
        <dbReference type="ARBA" id="ARBA00023224"/>
    </source>
</evidence>
<dbReference type="InterPro" id="IPR033480">
    <property type="entry name" value="sCache_2"/>
</dbReference>
<dbReference type="CDD" id="cd06225">
    <property type="entry name" value="HAMP"/>
    <property type="match status" value="1"/>
</dbReference>
<dbReference type="InterPro" id="IPR000727">
    <property type="entry name" value="T_SNARE_dom"/>
</dbReference>
<evidence type="ECO:0000313" key="14">
    <source>
        <dbReference type="EMBL" id="MXR70650.1"/>
    </source>
</evidence>
<organism evidence="14 15">
    <name type="scientific">Shewanella insulae</name>
    <dbReference type="NCBI Taxonomy" id="2681496"/>
    <lineage>
        <taxon>Bacteria</taxon>
        <taxon>Pseudomonadati</taxon>
        <taxon>Pseudomonadota</taxon>
        <taxon>Gammaproteobacteria</taxon>
        <taxon>Alteromonadales</taxon>
        <taxon>Shewanellaceae</taxon>
        <taxon>Shewanella</taxon>
    </lineage>
</organism>
<feature type="domain" description="HAMP" evidence="13">
    <location>
        <begin position="223"/>
        <end position="277"/>
    </location>
</feature>
<feature type="domain" description="T-SNARE coiled-coil homology" evidence="12">
    <location>
        <begin position="469"/>
        <end position="514"/>
    </location>
</feature>
<evidence type="ECO:0000256" key="5">
    <source>
        <dbReference type="ARBA" id="ARBA00022989"/>
    </source>
</evidence>
<dbReference type="PANTHER" id="PTHR32089:SF55">
    <property type="entry name" value="METHYL ACCEPTING SENSORY TRANSDUCER WITH CACHE_2 SMALL MOLECULE BINDING DOMAIN"/>
    <property type="match status" value="1"/>
</dbReference>
<name>A0A6L7I2Y6_9GAMM</name>
<dbReference type="InterPro" id="IPR004089">
    <property type="entry name" value="MCPsignal_dom"/>
</dbReference>
<evidence type="ECO:0000256" key="3">
    <source>
        <dbReference type="ARBA" id="ARBA00022519"/>
    </source>
</evidence>
<dbReference type="EMBL" id="WRPA01000022">
    <property type="protein sequence ID" value="MXR70650.1"/>
    <property type="molecule type" value="Genomic_DNA"/>
</dbReference>
<keyword evidence="3" id="KW-0997">Cell inner membrane</keyword>
<sequence length="554" mass="59616">MWQLKMKNKLLVFALLPLILSFLFLVSITYNLESKSLEENMATFKESLYKERKAQLQEQVQIALEIVNYQMSLGEAGDVNKALRNVRFGSAGYFFIYDFNGISIFHAVKPDQEGKNLIGMTDPNGKKVVVGLIDTARRGDGFFSYEHSKPGAVGLVPKIGYAVTIPGKDWILGTGAYTDDIEAQVDSYREVMTQHMNDKAMMIILFALVLVAITAVVILVAAQRMVNPIGNMVQNLEDIAKGEGDLTKRLDVQGSDEIAMLGRAFNQFVDKLQGIIKDVARATVEVKSGADNISSQTTAMANQLISHNNETDQVVTAITEMSATASEVAMSTTQVAEATQAATEDVGNAQECVDSSLNEVSTLMAEIDVAAGHINSLNEQSQKINSVLSVIGGIAEQTNLLALNAAIEAARAGEQGRGFAVVADEVRSLASRTQASTLEINEMLSELHNLVSLAVGSMESSQQSCHRSVTSSRTISDSLGAVTSAVTSINDMSTQIATAATEQSSVTEEINRNVFAIQEIVNELLQASNSASDTSQGLANEGHNLDTLVGQFKV</sequence>
<dbReference type="RefSeq" id="WP_160798663.1">
    <property type="nucleotide sequence ID" value="NZ_WRPA01000022.1"/>
</dbReference>
<dbReference type="Proteomes" id="UP000474778">
    <property type="component" value="Unassembled WGS sequence"/>
</dbReference>
<evidence type="ECO:0000256" key="6">
    <source>
        <dbReference type="ARBA" id="ARBA00023136"/>
    </source>
</evidence>
<dbReference type="SMART" id="SM00283">
    <property type="entry name" value="MA"/>
    <property type="match status" value="1"/>
</dbReference>
<dbReference type="GO" id="GO:0004888">
    <property type="term" value="F:transmembrane signaling receptor activity"/>
    <property type="evidence" value="ECO:0007669"/>
    <property type="project" value="InterPro"/>
</dbReference>
<evidence type="ECO:0000256" key="8">
    <source>
        <dbReference type="ARBA" id="ARBA00029447"/>
    </source>
</evidence>
<protein>
    <submittedName>
        <fullName evidence="14">HAMP domain-containing protein</fullName>
    </submittedName>
</protein>
<keyword evidence="5 10" id="KW-1133">Transmembrane helix</keyword>
<comment type="similarity">
    <text evidence="8">Belongs to the methyl-accepting chemotaxis (MCP) protein family.</text>
</comment>
<evidence type="ECO:0000256" key="1">
    <source>
        <dbReference type="ARBA" id="ARBA00004429"/>
    </source>
</evidence>
<dbReference type="SMART" id="SM00304">
    <property type="entry name" value="HAMP"/>
    <property type="match status" value="1"/>
</dbReference>
<dbReference type="FunFam" id="1.10.287.950:FF:000001">
    <property type="entry name" value="Methyl-accepting chemotaxis sensory transducer"/>
    <property type="match status" value="1"/>
</dbReference>
<dbReference type="PROSITE" id="PS50885">
    <property type="entry name" value="HAMP"/>
    <property type="match status" value="1"/>
</dbReference>
<dbReference type="InterPro" id="IPR003660">
    <property type="entry name" value="HAMP_dom"/>
</dbReference>
<dbReference type="Pfam" id="PF17200">
    <property type="entry name" value="sCache_2"/>
    <property type="match status" value="1"/>
</dbReference>
<evidence type="ECO:0000259" key="12">
    <source>
        <dbReference type="PROSITE" id="PS50192"/>
    </source>
</evidence>